<proteinExistence type="predicted"/>
<organism evidence="1 2">
    <name type="scientific">Gossypium arboreum</name>
    <name type="common">Tree cotton</name>
    <name type="synonym">Gossypium nanking</name>
    <dbReference type="NCBI Taxonomy" id="29729"/>
    <lineage>
        <taxon>Eukaryota</taxon>
        <taxon>Viridiplantae</taxon>
        <taxon>Streptophyta</taxon>
        <taxon>Embryophyta</taxon>
        <taxon>Tracheophyta</taxon>
        <taxon>Spermatophyta</taxon>
        <taxon>Magnoliopsida</taxon>
        <taxon>eudicotyledons</taxon>
        <taxon>Gunneridae</taxon>
        <taxon>Pentapetalae</taxon>
        <taxon>rosids</taxon>
        <taxon>malvids</taxon>
        <taxon>Malvales</taxon>
        <taxon>Malvaceae</taxon>
        <taxon>Malvoideae</taxon>
        <taxon>Gossypium</taxon>
    </lineage>
</organism>
<evidence type="ECO:0000313" key="2">
    <source>
        <dbReference type="Proteomes" id="UP000032142"/>
    </source>
</evidence>
<reference evidence="2" key="1">
    <citation type="submission" date="2014-09" db="EMBL/GenBank/DDBJ databases">
        <authorList>
            <person name="Mudge J."/>
            <person name="Ramaraj T."/>
            <person name="Lindquist I.E."/>
            <person name="Bharti A.K."/>
            <person name="Sundararajan A."/>
            <person name="Cameron C.T."/>
            <person name="Woodward J.E."/>
            <person name="May G.D."/>
            <person name="Brubaker C."/>
            <person name="Broadhvest J."/>
            <person name="Wilkins T.A."/>
        </authorList>
    </citation>
    <scope>NUCLEOTIDE SEQUENCE</scope>
    <source>
        <strain evidence="2">cv. AKA8401</strain>
    </source>
</reference>
<gene>
    <name evidence="1" type="ORF">F383_03443</name>
</gene>
<protein>
    <submittedName>
        <fullName evidence="1">Uncharacterized protein</fullName>
    </submittedName>
</protein>
<sequence length="140" mass="15732">MASYDVRCVALLSTTSCIYQSWLSNFSISDTPARRPSTSTISVSTPTLSTSSRWLWSTFHGLNNPLYSNLSLLHSLRAVLNSMLHRSASETCTGTFPTLAQMYLTTVSTDWWSNHIHRHCSHWFLHPCSLHIPISTTRGS</sequence>
<dbReference type="AlphaFoldDB" id="A0A0B0PGY8"/>
<dbReference type="Proteomes" id="UP000032142">
    <property type="component" value="Unassembled WGS sequence"/>
</dbReference>
<name>A0A0B0PGY8_GOSAR</name>
<accession>A0A0B0PGY8</accession>
<keyword evidence="2" id="KW-1185">Reference proteome</keyword>
<evidence type="ECO:0000313" key="1">
    <source>
        <dbReference type="EMBL" id="KHG24220.1"/>
    </source>
</evidence>
<dbReference type="EMBL" id="KN427994">
    <property type="protein sequence ID" value="KHG24220.1"/>
    <property type="molecule type" value="Genomic_DNA"/>
</dbReference>